<proteinExistence type="predicted"/>
<dbReference type="EMBL" id="BLKC01000018">
    <property type="protein sequence ID" value="GFF32159.1"/>
    <property type="molecule type" value="Genomic_DNA"/>
</dbReference>
<sequence length="147" mass="16406">MSCACRCKWRCLCSRHGLYSLGQENGSNVCDRRYGSWVDSNHALPPPRARLASCFGRADNSIHRRQLGRVCQWSISTENISFNFQSKRTHIPTIIPGTPVLRKSLTGFSQAAELALLESQSLRNNIVIFVGRALMLCSAVIYCCAAR</sequence>
<dbReference type="AlphaFoldDB" id="A0A8H3NE32"/>
<name>A0A8H3NE32_9EURO</name>
<dbReference type="Proteomes" id="UP000465221">
    <property type="component" value="Unassembled WGS sequence"/>
</dbReference>
<protein>
    <submittedName>
        <fullName evidence="1">Uncharacterized protein</fullName>
    </submittedName>
</protein>
<comment type="caution">
    <text evidence="1">The sequence shown here is derived from an EMBL/GenBank/DDBJ whole genome shotgun (WGS) entry which is preliminary data.</text>
</comment>
<organism evidence="1 2">
    <name type="scientific">Aspergillus udagawae</name>
    <dbReference type="NCBI Taxonomy" id="91492"/>
    <lineage>
        <taxon>Eukaryota</taxon>
        <taxon>Fungi</taxon>
        <taxon>Dikarya</taxon>
        <taxon>Ascomycota</taxon>
        <taxon>Pezizomycotina</taxon>
        <taxon>Eurotiomycetes</taxon>
        <taxon>Eurotiomycetidae</taxon>
        <taxon>Eurotiales</taxon>
        <taxon>Aspergillaceae</taxon>
        <taxon>Aspergillus</taxon>
        <taxon>Aspergillus subgen. Fumigati</taxon>
    </lineage>
</organism>
<reference evidence="1 2" key="1">
    <citation type="submission" date="2020-01" db="EMBL/GenBank/DDBJ databases">
        <title>Draft genome sequence of Aspergillus udagawae IFM 46972.</title>
        <authorList>
            <person name="Takahashi H."/>
            <person name="Yaguchi T."/>
        </authorList>
    </citation>
    <scope>NUCLEOTIDE SEQUENCE [LARGE SCALE GENOMIC DNA]</scope>
    <source>
        <strain evidence="1 2">IFM 46972</strain>
    </source>
</reference>
<accession>A0A8H3NE32</accession>
<evidence type="ECO:0000313" key="1">
    <source>
        <dbReference type="EMBL" id="GFF32159.1"/>
    </source>
</evidence>
<gene>
    <name evidence="1" type="ORF">IFM46972_03452</name>
</gene>
<evidence type="ECO:0000313" key="2">
    <source>
        <dbReference type="Proteomes" id="UP000465221"/>
    </source>
</evidence>